<comment type="caution">
    <text evidence="1">The sequence shown here is derived from an EMBL/GenBank/DDBJ whole genome shotgun (WGS) entry which is preliminary data.</text>
</comment>
<proteinExistence type="predicted"/>
<accession>A0A821T117</accession>
<gene>
    <name evidence="1" type="ORF">UJA718_LOCUS44048</name>
</gene>
<dbReference type="AlphaFoldDB" id="A0A821T117"/>
<feature type="non-terminal residue" evidence="1">
    <location>
        <position position="1"/>
    </location>
</feature>
<name>A0A821T117_9BILA</name>
<reference evidence="1" key="1">
    <citation type="submission" date="2021-02" db="EMBL/GenBank/DDBJ databases">
        <authorList>
            <person name="Nowell W R."/>
        </authorList>
    </citation>
    <scope>NUCLEOTIDE SEQUENCE</scope>
</reference>
<dbReference type="Proteomes" id="UP000663873">
    <property type="component" value="Unassembled WGS sequence"/>
</dbReference>
<dbReference type="EMBL" id="CAJOBP010065423">
    <property type="protein sequence ID" value="CAF4865225.1"/>
    <property type="molecule type" value="Genomic_DNA"/>
</dbReference>
<feature type="non-terminal residue" evidence="1">
    <location>
        <position position="74"/>
    </location>
</feature>
<evidence type="ECO:0000313" key="2">
    <source>
        <dbReference type="Proteomes" id="UP000663873"/>
    </source>
</evidence>
<organism evidence="1 2">
    <name type="scientific">Rotaria socialis</name>
    <dbReference type="NCBI Taxonomy" id="392032"/>
    <lineage>
        <taxon>Eukaryota</taxon>
        <taxon>Metazoa</taxon>
        <taxon>Spiralia</taxon>
        <taxon>Gnathifera</taxon>
        <taxon>Rotifera</taxon>
        <taxon>Eurotatoria</taxon>
        <taxon>Bdelloidea</taxon>
        <taxon>Philodinida</taxon>
        <taxon>Philodinidae</taxon>
        <taxon>Rotaria</taxon>
    </lineage>
</organism>
<sequence length="74" mass="8045">NNVLSSRNILPPHVLFALDNIIRRVAENLVGLIRSDFIPAVNNLAPLTSSTDLLTDISRSRTPSSSSFDGLIND</sequence>
<keyword evidence="2" id="KW-1185">Reference proteome</keyword>
<evidence type="ECO:0000313" key="1">
    <source>
        <dbReference type="EMBL" id="CAF4865225.1"/>
    </source>
</evidence>
<protein>
    <submittedName>
        <fullName evidence="1">Uncharacterized protein</fullName>
    </submittedName>
</protein>